<dbReference type="RefSeq" id="WP_187974309.1">
    <property type="nucleotide sequence ID" value="NZ_CP046884.1"/>
</dbReference>
<sequence length="173" mass="18404">MTSLPRHLHLHHLGAAVIGVVLAASTSACSSQQSDASSPPGNLDNREWQVTNIYSSPSDPNGIPPTLAGKAFLVFGANTLTGSTGCSQIQATVQLSDTELELRNMELEPADGAPCTGRDLDFHNHMVDILHSGPLEILHLNASEIVVREKSDQPNPPAIRLLVPAQSTENEES</sequence>
<dbReference type="Proteomes" id="UP000516320">
    <property type="component" value="Chromosome"/>
</dbReference>
<evidence type="ECO:0000313" key="4">
    <source>
        <dbReference type="Proteomes" id="UP000516320"/>
    </source>
</evidence>
<dbReference type="AlphaFoldDB" id="A0A7H0SR24"/>
<proteinExistence type="predicted"/>
<evidence type="ECO:0000256" key="1">
    <source>
        <dbReference type="SAM" id="MobiDB-lite"/>
    </source>
</evidence>
<keyword evidence="4" id="KW-1185">Reference proteome</keyword>
<dbReference type="EMBL" id="CP046884">
    <property type="protein sequence ID" value="QNQ90999.1"/>
    <property type="molecule type" value="Genomic_DNA"/>
</dbReference>
<reference evidence="3 4" key="1">
    <citation type="submission" date="2019-12" db="EMBL/GenBank/DDBJ databases">
        <title>Corynebacterium sp. nov., isolated from feces of the Anser Albifrons in China.</title>
        <authorList>
            <person name="Liu Q."/>
        </authorList>
    </citation>
    <scope>NUCLEOTIDE SEQUENCE [LARGE SCALE GENOMIC DNA]</scope>
    <source>
        <strain evidence="3 4">4H37-19</strain>
    </source>
</reference>
<dbReference type="PROSITE" id="PS51257">
    <property type="entry name" value="PROKAR_LIPOPROTEIN"/>
    <property type="match status" value="1"/>
</dbReference>
<dbReference type="KEGG" id="cpoy:GP475_10435"/>
<gene>
    <name evidence="3" type="ORF">GP475_10435</name>
</gene>
<protein>
    <submittedName>
        <fullName evidence="3">META domain-containing protein</fullName>
    </submittedName>
</protein>
<organism evidence="3 4">
    <name type="scientific">Corynebacterium poyangense</name>
    <dbReference type="NCBI Taxonomy" id="2684405"/>
    <lineage>
        <taxon>Bacteria</taxon>
        <taxon>Bacillati</taxon>
        <taxon>Actinomycetota</taxon>
        <taxon>Actinomycetes</taxon>
        <taxon>Mycobacteriales</taxon>
        <taxon>Corynebacteriaceae</taxon>
        <taxon>Corynebacterium</taxon>
    </lineage>
</organism>
<evidence type="ECO:0000313" key="3">
    <source>
        <dbReference type="EMBL" id="QNQ90999.1"/>
    </source>
</evidence>
<feature type="signal peptide" evidence="2">
    <location>
        <begin position="1"/>
        <end position="23"/>
    </location>
</feature>
<keyword evidence="2" id="KW-0732">Signal</keyword>
<name>A0A7H0SR24_9CORY</name>
<accession>A0A7H0SR24</accession>
<feature type="region of interest" description="Disordered" evidence="1">
    <location>
        <begin position="149"/>
        <end position="173"/>
    </location>
</feature>
<feature type="chain" id="PRO_5039029316" evidence="2">
    <location>
        <begin position="24"/>
        <end position="173"/>
    </location>
</feature>
<evidence type="ECO:0000256" key="2">
    <source>
        <dbReference type="SAM" id="SignalP"/>
    </source>
</evidence>